<evidence type="ECO:0000313" key="3">
    <source>
        <dbReference type="Proteomes" id="UP001497516"/>
    </source>
</evidence>
<dbReference type="InterPro" id="IPR029058">
    <property type="entry name" value="AB_hydrolase_fold"/>
</dbReference>
<dbReference type="Pfam" id="PF00450">
    <property type="entry name" value="Peptidase_S10"/>
    <property type="match status" value="1"/>
</dbReference>
<dbReference type="GO" id="GO:0006508">
    <property type="term" value="P:proteolysis"/>
    <property type="evidence" value="ECO:0007669"/>
    <property type="project" value="InterPro"/>
</dbReference>
<evidence type="ECO:0008006" key="4">
    <source>
        <dbReference type="Google" id="ProtNLM"/>
    </source>
</evidence>
<dbReference type="EMBL" id="OZ034816">
    <property type="protein sequence ID" value="CAL1374321.1"/>
    <property type="molecule type" value="Genomic_DNA"/>
</dbReference>
<dbReference type="GO" id="GO:0005773">
    <property type="term" value="C:vacuole"/>
    <property type="evidence" value="ECO:0007669"/>
    <property type="project" value="TreeGrafter"/>
</dbReference>
<comment type="similarity">
    <text evidence="1">Belongs to the peptidase S10 family.</text>
</comment>
<evidence type="ECO:0000256" key="1">
    <source>
        <dbReference type="ARBA" id="ARBA00009431"/>
    </source>
</evidence>
<keyword evidence="3" id="KW-1185">Reference proteome</keyword>
<dbReference type="InterPro" id="IPR001563">
    <property type="entry name" value="Peptidase_S10"/>
</dbReference>
<organism evidence="2 3">
    <name type="scientific">Linum trigynum</name>
    <dbReference type="NCBI Taxonomy" id="586398"/>
    <lineage>
        <taxon>Eukaryota</taxon>
        <taxon>Viridiplantae</taxon>
        <taxon>Streptophyta</taxon>
        <taxon>Embryophyta</taxon>
        <taxon>Tracheophyta</taxon>
        <taxon>Spermatophyta</taxon>
        <taxon>Magnoliopsida</taxon>
        <taxon>eudicotyledons</taxon>
        <taxon>Gunneridae</taxon>
        <taxon>Pentapetalae</taxon>
        <taxon>rosids</taxon>
        <taxon>fabids</taxon>
        <taxon>Malpighiales</taxon>
        <taxon>Linaceae</taxon>
        <taxon>Linum</taxon>
    </lineage>
</organism>
<sequence length="70" mass="8413">MGIWILLSAAEEDSYVVLINWFERFPIYKHRDFYIAGEGYAGHYVPQLSQIIYERNIRVKNPVLTSRDYW</sequence>
<dbReference type="SUPFAM" id="SSF53474">
    <property type="entry name" value="alpha/beta-Hydrolases"/>
    <property type="match status" value="1"/>
</dbReference>
<protein>
    <recommendedName>
        <fullName evidence="4">Carboxypeptidase</fullName>
    </recommendedName>
</protein>
<dbReference type="Gene3D" id="3.40.50.1820">
    <property type="entry name" value="alpha/beta hydrolase"/>
    <property type="match status" value="1"/>
</dbReference>
<dbReference type="Proteomes" id="UP001497516">
    <property type="component" value="Chromosome 3"/>
</dbReference>
<reference evidence="2 3" key="1">
    <citation type="submission" date="2024-04" db="EMBL/GenBank/DDBJ databases">
        <authorList>
            <person name="Fracassetti M."/>
        </authorList>
    </citation>
    <scope>NUCLEOTIDE SEQUENCE [LARGE SCALE GENOMIC DNA]</scope>
</reference>
<proteinExistence type="inferred from homology"/>
<dbReference type="PANTHER" id="PTHR11802">
    <property type="entry name" value="SERINE PROTEASE FAMILY S10 SERINE CARBOXYPEPTIDASE"/>
    <property type="match status" value="1"/>
</dbReference>
<dbReference type="PANTHER" id="PTHR11802:SF198">
    <property type="entry name" value="SERINE CARBOXYPEPTIDASE-LIKE 27"/>
    <property type="match status" value="1"/>
</dbReference>
<dbReference type="AlphaFoldDB" id="A0AAV2DKY3"/>
<accession>A0AAV2DKY3</accession>
<evidence type="ECO:0000313" key="2">
    <source>
        <dbReference type="EMBL" id="CAL1374321.1"/>
    </source>
</evidence>
<name>A0AAV2DKY3_9ROSI</name>
<dbReference type="GO" id="GO:0004185">
    <property type="term" value="F:serine-type carboxypeptidase activity"/>
    <property type="evidence" value="ECO:0007669"/>
    <property type="project" value="InterPro"/>
</dbReference>
<gene>
    <name evidence="2" type="ORF">LTRI10_LOCUS16193</name>
</gene>